<sequence length="789" mass="90380">MSFTAHIRNDDQCIQTIEDHLQAVKELAGLFGSKIGFSSTAALTGLLHDMGKLCNEFNDYIYLAVHDPENAPPRGSVDHATAGAKFIYETVQKDKGNQLLAEIVSNVVMSHHSSLHDFLSPKLESPVLKRLAKDDLPQYPRVCNEFERLQFHIQTEELVKHSLEELRPFLQDSAPEKILISLTLLTKYLFSCLIDADRINTRNFELKEPHYKKPDHSLLFKHYHSTLLNYLQGKGTSKSKINHLRAKMSMQCEEAAYMPSGIYTLSIPTGGGKTLSSLRYALKHAIEHNKDRIIYIIPYTTIIEQNAEEVRNILNDDEHILEHHSNVIEDINEEKINYMQEKAPKLAKDNWDSPIIFTTMVRFLDTFFSGGTRDIRRLHNLANSIIIFDEVQSVPIECVSLFNESLNFLKKHCHTAILLCTATQPALDFVERKLDCIDGELIKNIKDVTLAFKRVDLIDKTTKKGWDTEGLADFIEEKMEHEESILCILNTKKVVRLLFDSLSERNLDADIYHLSTTMCAAHRKEILEKVKRKLDAKERVICLSTQLIEAGVDISFGSVIRSLSGLDSIAQAAGRCNRHKEKEVGNVYIINHREENLDNLKTIKVGKKITYKMLFDRKGDLSDVLSSQTIEHYFQLFYNELEDELDYYIPSLKNNMMSMLDRNKQYYQEYFHKTGKSLPLIQKSAIGTAANHFQVIQSAAHTVIVPYGEGNEIIADLNENLSIEKLSTTLKKAQQYSIGVYEHELNKLSISHGIEYLHDGRFIELKEKFYDERYGLNVEGDAEMRFLDL</sequence>
<dbReference type="PROSITE" id="PS51643">
    <property type="entry name" value="HD_CAS3"/>
    <property type="match status" value="1"/>
</dbReference>
<keyword evidence="5" id="KW-0547">Nucleotide-binding</keyword>
<keyword evidence="9" id="KW-0051">Antiviral defense</keyword>
<name>A0ABY9JWJ7_9BACI</name>
<comment type="similarity">
    <text evidence="1">In the N-terminal section; belongs to the CRISPR-associated nuclease Cas3-HD family.</text>
</comment>
<evidence type="ECO:0000256" key="3">
    <source>
        <dbReference type="ARBA" id="ARBA00022722"/>
    </source>
</evidence>
<organism evidence="13 14">
    <name type="scientific">Bacillus carboniphilus</name>
    <dbReference type="NCBI Taxonomy" id="86663"/>
    <lineage>
        <taxon>Bacteria</taxon>
        <taxon>Bacillati</taxon>
        <taxon>Bacillota</taxon>
        <taxon>Bacilli</taxon>
        <taxon>Bacillales</taxon>
        <taxon>Bacillaceae</taxon>
        <taxon>Bacillus</taxon>
    </lineage>
</organism>
<dbReference type="InterPro" id="IPR006674">
    <property type="entry name" value="HD_domain"/>
</dbReference>
<evidence type="ECO:0000256" key="5">
    <source>
        <dbReference type="ARBA" id="ARBA00022741"/>
    </source>
</evidence>
<keyword evidence="7" id="KW-0347">Helicase</keyword>
<dbReference type="PROSITE" id="PS51194">
    <property type="entry name" value="HELICASE_CTER"/>
    <property type="match status" value="1"/>
</dbReference>
<keyword evidence="8" id="KW-0067">ATP-binding</keyword>
<keyword evidence="6" id="KW-0378">Hydrolase</keyword>
<evidence type="ECO:0000256" key="8">
    <source>
        <dbReference type="ARBA" id="ARBA00022840"/>
    </source>
</evidence>
<dbReference type="InterPro" id="IPR014001">
    <property type="entry name" value="Helicase_ATP-bd"/>
</dbReference>
<dbReference type="InterPro" id="IPR006474">
    <property type="entry name" value="Helicase_Cas3_CRISPR-ass_core"/>
</dbReference>
<keyword evidence="4" id="KW-0479">Metal-binding</keyword>
<dbReference type="InterPro" id="IPR038257">
    <property type="entry name" value="CRISPR-assoc_Cas3_HD_sf"/>
</dbReference>
<dbReference type="Pfam" id="PF22590">
    <property type="entry name" value="Cas3-like_C_2"/>
    <property type="match status" value="1"/>
</dbReference>
<dbReference type="InterPro" id="IPR006483">
    <property type="entry name" value="CRISPR-assoc_Cas3_HD"/>
</dbReference>
<evidence type="ECO:0000259" key="11">
    <source>
        <dbReference type="PROSITE" id="PS51194"/>
    </source>
</evidence>
<feature type="domain" description="HD Cas3-type" evidence="12">
    <location>
        <begin position="10"/>
        <end position="199"/>
    </location>
</feature>
<evidence type="ECO:0000313" key="14">
    <source>
        <dbReference type="Proteomes" id="UP001197974"/>
    </source>
</evidence>
<keyword evidence="14" id="KW-1185">Reference proteome</keyword>
<evidence type="ECO:0000259" key="12">
    <source>
        <dbReference type="PROSITE" id="PS51643"/>
    </source>
</evidence>
<protein>
    <submittedName>
        <fullName evidence="13">CRISPR-associated helicase Cas3</fullName>
    </submittedName>
</protein>
<evidence type="ECO:0000256" key="6">
    <source>
        <dbReference type="ARBA" id="ARBA00022801"/>
    </source>
</evidence>
<dbReference type="SMART" id="SM00487">
    <property type="entry name" value="DEXDc"/>
    <property type="match status" value="1"/>
</dbReference>
<evidence type="ECO:0000256" key="1">
    <source>
        <dbReference type="ARBA" id="ARBA00006847"/>
    </source>
</evidence>
<reference evidence="13 14" key="1">
    <citation type="submission" date="2023-06" db="EMBL/GenBank/DDBJ databases">
        <title>Five Gram-positive bacteria isolated from mangrove sediments in Shenzhen, Guangdong, China.</title>
        <authorList>
            <person name="Yu S."/>
            <person name="Zheng W."/>
            <person name="Huang Y."/>
        </authorList>
    </citation>
    <scope>NUCLEOTIDE SEQUENCE [LARGE SCALE GENOMIC DNA]</scope>
    <source>
        <strain evidence="13 14">SaN35-3</strain>
    </source>
</reference>
<dbReference type="NCBIfam" id="TIGR01596">
    <property type="entry name" value="cas3_HD"/>
    <property type="match status" value="1"/>
</dbReference>
<dbReference type="CDD" id="cd09641">
    <property type="entry name" value="Cas3''_I"/>
    <property type="match status" value="1"/>
</dbReference>
<evidence type="ECO:0000256" key="2">
    <source>
        <dbReference type="ARBA" id="ARBA00009046"/>
    </source>
</evidence>
<dbReference type="InterPro" id="IPR011545">
    <property type="entry name" value="DEAD/DEAH_box_helicase_dom"/>
</dbReference>
<dbReference type="EMBL" id="CP129013">
    <property type="protein sequence ID" value="WLR42883.1"/>
    <property type="molecule type" value="Genomic_DNA"/>
</dbReference>
<dbReference type="SUPFAM" id="SSF109604">
    <property type="entry name" value="HD-domain/PDEase-like"/>
    <property type="match status" value="1"/>
</dbReference>
<dbReference type="Pfam" id="PF00270">
    <property type="entry name" value="DEAD"/>
    <property type="match status" value="1"/>
</dbReference>
<evidence type="ECO:0000313" key="13">
    <source>
        <dbReference type="EMBL" id="WLR42883.1"/>
    </source>
</evidence>
<feature type="domain" description="Helicase C-terminal" evidence="11">
    <location>
        <begin position="470"/>
        <end position="625"/>
    </location>
</feature>
<comment type="similarity">
    <text evidence="2">In the central section; belongs to the CRISPR-associated helicase Cas3 family.</text>
</comment>
<accession>A0ABY9JWJ7</accession>
<evidence type="ECO:0000256" key="9">
    <source>
        <dbReference type="ARBA" id="ARBA00023118"/>
    </source>
</evidence>
<dbReference type="SUPFAM" id="SSF52540">
    <property type="entry name" value="P-loop containing nucleoside triphosphate hydrolases"/>
    <property type="match status" value="1"/>
</dbReference>
<dbReference type="Pfam" id="PF01966">
    <property type="entry name" value="HD"/>
    <property type="match status" value="1"/>
</dbReference>
<dbReference type="InterPro" id="IPR027417">
    <property type="entry name" value="P-loop_NTPase"/>
</dbReference>
<dbReference type="InterPro" id="IPR001650">
    <property type="entry name" value="Helicase_C-like"/>
</dbReference>
<dbReference type="CDD" id="cd17930">
    <property type="entry name" value="DEXHc_cas3"/>
    <property type="match status" value="1"/>
</dbReference>
<dbReference type="Gene3D" id="3.40.50.300">
    <property type="entry name" value="P-loop containing nucleotide triphosphate hydrolases"/>
    <property type="match status" value="2"/>
</dbReference>
<dbReference type="Proteomes" id="UP001197974">
    <property type="component" value="Chromosome"/>
</dbReference>
<feature type="domain" description="Helicase ATP-binding" evidence="10">
    <location>
        <begin position="254"/>
        <end position="442"/>
    </location>
</feature>
<dbReference type="InterPro" id="IPR054712">
    <property type="entry name" value="Cas3-like_dom"/>
</dbReference>
<proteinExistence type="inferred from homology"/>
<keyword evidence="3" id="KW-0540">Nuclease</keyword>
<gene>
    <name evidence="13" type="primary">cas3</name>
    <name evidence="13" type="ORF">LC087_01185</name>
</gene>
<evidence type="ECO:0000256" key="7">
    <source>
        <dbReference type="ARBA" id="ARBA00022806"/>
    </source>
</evidence>
<dbReference type="PROSITE" id="PS51192">
    <property type="entry name" value="HELICASE_ATP_BIND_1"/>
    <property type="match status" value="1"/>
</dbReference>
<evidence type="ECO:0000259" key="10">
    <source>
        <dbReference type="PROSITE" id="PS51192"/>
    </source>
</evidence>
<evidence type="ECO:0000256" key="4">
    <source>
        <dbReference type="ARBA" id="ARBA00022723"/>
    </source>
</evidence>
<dbReference type="RefSeq" id="WP_226539291.1">
    <property type="nucleotide sequence ID" value="NZ_CP129013.1"/>
</dbReference>
<dbReference type="NCBIfam" id="TIGR01587">
    <property type="entry name" value="cas3_core"/>
    <property type="match status" value="1"/>
</dbReference>
<dbReference type="Gene3D" id="1.10.3210.30">
    <property type="match status" value="1"/>
</dbReference>